<dbReference type="PANTHER" id="PTHR22946:SF9">
    <property type="entry name" value="POLYKETIDE TRANSFERASE AF380"/>
    <property type="match status" value="1"/>
</dbReference>
<reference evidence="5" key="1">
    <citation type="journal article" date="2019" name="Int. J. Syst. Evol. Microbiol.">
        <title>The Global Catalogue of Microorganisms (GCM) 10K type strain sequencing project: providing services to taxonomists for standard genome sequencing and annotation.</title>
        <authorList>
            <consortium name="The Broad Institute Genomics Platform"/>
            <consortium name="The Broad Institute Genome Sequencing Center for Infectious Disease"/>
            <person name="Wu L."/>
            <person name="Ma J."/>
        </authorList>
    </citation>
    <scope>NUCLEOTIDE SEQUENCE [LARGE SCALE GENOMIC DNA]</scope>
    <source>
        <strain evidence="5">JCM 17983</strain>
    </source>
</reference>
<feature type="domain" description="Xaa-Pro dipeptidyl-peptidase-like" evidence="3">
    <location>
        <begin position="17"/>
        <end position="142"/>
    </location>
</feature>
<dbReference type="Proteomes" id="UP001500457">
    <property type="component" value="Unassembled WGS sequence"/>
</dbReference>
<evidence type="ECO:0000313" key="5">
    <source>
        <dbReference type="Proteomes" id="UP001500457"/>
    </source>
</evidence>
<dbReference type="PANTHER" id="PTHR22946">
    <property type="entry name" value="DIENELACTONE HYDROLASE DOMAIN-CONTAINING PROTEIN-RELATED"/>
    <property type="match status" value="1"/>
</dbReference>
<dbReference type="InterPro" id="IPR050261">
    <property type="entry name" value="FrsA_esterase"/>
</dbReference>
<evidence type="ECO:0000313" key="4">
    <source>
        <dbReference type="EMBL" id="GAA4880439.1"/>
    </source>
</evidence>
<proteinExistence type="inferred from homology"/>
<comment type="caution">
    <text evidence="4">The sequence shown here is derived from an EMBL/GenBank/DDBJ whole genome shotgun (WGS) entry which is preliminary data.</text>
</comment>
<sequence>MTAARPVAFASDGLTCRGRLHRPAGGAPAPCVVMAHGFSGTMDALLPSYAERFVAGGLAVLLFDYRHFGESDGSPRQLVDSARQRADLRRAVEFARGMPEVDGDAVALWGSSLGGSHVVELAAGDPSIAAVVANVPALDVWRGRGDLRQEMAQRGLGRREVARATARLVGAAVVDEVRGLLHRPPHYIAVFGPMDRAVFSDPGLAGWFRDLEASSGTWENRVTPRFLLHAPRYRAGTMERIRAPLLVTLARDDTEISWRFVADRAARAPRGEVTIRPVGHFDVYHGRTFDEVASEHLAFLRRHLIEDRRAPGRPVASSR</sequence>
<dbReference type="Gene3D" id="3.40.50.1820">
    <property type="entry name" value="alpha/beta hydrolase"/>
    <property type="match status" value="1"/>
</dbReference>
<dbReference type="Gene3D" id="1.10.10.800">
    <property type="match status" value="1"/>
</dbReference>
<comment type="similarity">
    <text evidence="1">Belongs to the AB hydrolase superfamily.</text>
</comment>
<evidence type="ECO:0000256" key="1">
    <source>
        <dbReference type="ARBA" id="ARBA00008645"/>
    </source>
</evidence>
<dbReference type="SUPFAM" id="SSF53474">
    <property type="entry name" value="alpha/beta-Hydrolases"/>
    <property type="match status" value="1"/>
</dbReference>
<keyword evidence="5" id="KW-1185">Reference proteome</keyword>
<protein>
    <submittedName>
        <fullName evidence="4">Alpha/beta fold hydrolase</fullName>
    </submittedName>
</protein>
<evidence type="ECO:0000259" key="3">
    <source>
        <dbReference type="Pfam" id="PF02129"/>
    </source>
</evidence>
<dbReference type="GO" id="GO:0016787">
    <property type="term" value="F:hydrolase activity"/>
    <property type="evidence" value="ECO:0007669"/>
    <property type="project" value="UniProtKB-KW"/>
</dbReference>
<dbReference type="RefSeq" id="WP_274231735.1">
    <property type="nucleotide sequence ID" value="NZ_BAABHQ010000009.1"/>
</dbReference>
<organism evidence="4 5">
    <name type="scientific">Actinomycetospora straminea</name>
    <dbReference type="NCBI Taxonomy" id="663607"/>
    <lineage>
        <taxon>Bacteria</taxon>
        <taxon>Bacillati</taxon>
        <taxon>Actinomycetota</taxon>
        <taxon>Actinomycetes</taxon>
        <taxon>Pseudonocardiales</taxon>
        <taxon>Pseudonocardiaceae</taxon>
        <taxon>Actinomycetospora</taxon>
    </lineage>
</organism>
<dbReference type="EMBL" id="BAABHQ010000009">
    <property type="protein sequence ID" value="GAA4880439.1"/>
    <property type="molecule type" value="Genomic_DNA"/>
</dbReference>
<dbReference type="InterPro" id="IPR000383">
    <property type="entry name" value="Xaa-Pro-like_dom"/>
</dbReference>
<gene>
    <name evidence="4" type="ORF">GCM10023203_34260</name>
</gene>
<dbReference type="InterPro" id="IPR029058">
    <property type="entry name" value="AB_hydrolase_fold"/>
</dbReference>
<accession>A0ABP9EIX0</accession>
<name>A0ABP9EIX0_9PSEU</name>
<keyword evidence="2 4" id="KW-0378">Hydrolase</keyword>
<dbReference type="Pfam" id="PF02129">
    <property type="entry name" value="Peptidase_S15"/>
    <property type="match status" value="1"/>
</dbReference>
<evidence type="ECO:0000256" key="2">
    <source>
        <dbReference type="ARBA" id="ARBA00022801"/>
    </source>
</evidence>